<accession>A0A4Y2MUQ8</accession>
<gene>
    <name evidence="1" type="ORF">AVEN_217004_1</name>
</gene>
<name>A0A4Y2MUQ8_ARAVE</name>
<sequence>MFDTLLILLYPPTISFGRGMALTEEEEKRSEDAERMLKMRDDWRQRTVSGILSPAAASGFDIPLCGGGGWLWGNGRLRLSSVLIFFPFSLCAVFFERRVVEGGVFFCLREYRLKDCVRMCLPDFGRVVKEQKYPPRGRHLPPLTSPRGCFNRELKFLEGTGEEY</sequence>
<reference evidence="1 2" key="1">
    <citation type="journal article" date="2019" name="Sci. Rep.">
        <title>Orb-weaving spider Araneus ventricosus genome elucidates the spidroin gene catalogue.</title>
        <authorList>
            <person name="Kono N."/>
            <person name="Nakamura H."/>
            <person name="Ohtoshi R."/>
            <person name="Moran D.A.P."/>
            <person name="Shinohara A."/>
            <person name="Yoshida Y."/>
            <person name="Fujiwara M."/>
            <person name="Mori M."/>
            <person name="Tomita M."/>
            <person name="Arakawa K."/>
        </authorList>
    </citation>
    <scope>NUCLEOTIDE SEQUENCE [LARGE SCALE GENOMIC DNA]</scope>
</reference>
<organism evidence="1 2">
    <name type="scientific">Araneus ventricosus</name>
    <name type="common">Orbweaver spider</name>
    <name type="synonym">Epeira ventricosa</name>
    <dbReference type="NCBI Taxonomy" id="182803"/>
    <lineage>
        <taxon>Eukaryota</taxon>
        <taxon>Metazoa</taxon>
        <taxon>Ecdysozoa</taxon>
        <taxon>Arthropoda</taxon>
        <taxon>Chelicerata</taxon>
        <taxon>Arachnida</taxon>
        <taxon>Araneae</taxon>
        <taxon>Araneomorphae</taxon>
        <taxon>Entelegynae</taxon>
        <taxon>Araneoidea</taxon>
        <taxon>Araneidae</taxon>
        <taxon>Araneus</taxon>
    </lineage>
</organism>
<keyword evidence="2" id="KW-1185">Reference proteome</keyword>
<comment type="caution">
    <text evidence="1">The sequence shown here is derived from an EMBL/GenBank/DDBJ whole genome shotgun (WGS) entry which is preliminary data.</text>
</comment>
<proteinExistence type="predicted"/>
<protein>
    <submittedName>
        <fullName evidence="1">Uncharacterized protein</fullName>
    </submittedName>
</protein>
<dbReference type="Proteomes" id="UP000499080">
    <property type="component" value="Unassembled WGS sequence"/>
</dbReference>
<dbReference type="AlphaFoldDB" id="A0A4Y2MUQ8"/>
<evidence type="ECO:0000313" key="1">
    <source>
        <dbReference type="EMBL" id="GBN30312.1"/>
    </source>
</evidence>
<evidence type="ECO:0000313" key="2">
    <source>
        <dbReference type="Proteomes" id="UP000499080"/>
    </source>
</evidence>
<dbReference type="EMBL" id="BGPR01007894">
    <property type="protein sequence ID" value="GBN30312.1"/>
    <property type="molecule type" value="Genomic_DNA"/>
</dbReference>